<feature type="compositionally biased region" description="Polar residues" evidence="1">
    <location>
        <begin position="509"/>
        <end position="524"/>
    </location>
</feature>
<sequence length="1948" mass="213471">MKGPFYEVAAVTPYTERPVQDKNDGKLLKSRRIAPPISALFLPAQTTDANLTCHSSGGHISSDGSSSVQTVINARCHGPESSATDLSGTQSSSEGICSSCNDTARQIIPLTQSTNNACEIFTEANADNDVDNELKSTDGYTFDISEVERLRNEALKESLALWQGKHGSTTQETFRNSAKSSEVLPFAQPTETTSCTSESLGSWIESSISQRESSISSSWWGGSSVSTGVSLESDMDDCPLLASTMLDVEQKFSSEAEILEAIQRANKLAEDESPAATDQLETENKSGSKPCFTEILEFLELDKDSNYNFNDFFTEPEKKTYENEIIETESENGTFFTKNQMNFLELKKDDFPQQVEEKIKFVANQLYVLEKSNVTNSDSPMTKSYRDVLLSAPSTTKPCLNKSKMYLNKTDLPPLSNINSVTLKENTYPCEKATAMLPEKSNNFLEWWMPNIELNAKQSEAVILSDKVGEKMDSFYSAHSSVCQSMSDGSLTSGSESGTELYRTALSRLQDSGDESGTLSDFTKSSSEMTTSEDSDNHSSLKENIASCNVHKTFGEDVENGNFADFECSYETSFIRRDLVPSHDGSARSRKRQRIIHKQAQNGYSSCSSDTDAPYSKYAAYPEKHIAIVTREQVCDSSALSSSDDCSSARSSMSSDENKDKMSASRDSSSSSRSSSKSSSTSSDQSERVMRRLNPDCPPFVPRAARRQTLSSTNSSVSGADDKEILQEGPCRQNFGDAEKCSDKKALDTSLMPPPSSTKVLGGANPQLRLSSSFPADSGIDTTGQYNTSVNMTQGARGHSSAVQVLDDSAFPDVHVADTLEDSVFFKSSFTKQFEADKMMQSVTDTKDLDSRVDTRQTCIMKDPTSTDMVFTNKPDNTSVHDDPNREEIELCFKASDMVDLLEPSPYKCDVQHYSDFIPIEDVYSHYRLKGGGKGLVPRFNLTPINLNTIMSLSQRVVRLRVKKPLASYASSNFKFHHHGQEKVDGGPAYDHYGTGFVFNINSHYFEIRTHEAVVGNAEEAARTEVTFDLIISGSRHMFEVSDSAENGTTERGERTDSEGVNFISNAPHSQVITFRRSTPAKLVPWLHMFPPVPVKVRTSLFEDSCYFSDSSPDCSLVEPSGSSRKLQDVQAIKRPYGGHEVSLKKSPNDIQTYNAYHLLNSEDGMSASRQNTSRNISSCKQVSGNFAYAEYIQENNSSPSSSKAQDSNDLCDSMSDEAFSWDNMVQETKDMDAGMIRWQGNIGKLSNAFGSFSGISGDTNDKARSSKSNVNKSSLICTTGDSDTSNCCNGCVESSHRLRETRRLFPCNTISGNPNNTGVTYSQGKHCLNVENSRTSNADNGTSSDRVDQSDKWKAESYCCDSGSEHCSFQSLYQSQPRQGIDLGGNSIRLSQNCASGNITFQSCGEYVEEEPTSVCRQSTLSGGSHCMARSKDVLQQKTFQDEENRSSGEQSVTNEQQKHILNDSSSYRYRADNVKDKICDNNNCPSIASLLAGRQGSEQVVDEAASSVGLTGSERAVRRGGRSNTPTTCKYEATQIERQGNRKERISSCPLTPGGPTSRNLNRGQRVKGLGDDTRPPSPLVIMERRAASEGQATLSGVGQCPYKGVDIFGQSGAFTPFSSYAENVLDSIRGDLSSLASPRLSLFANQQNSRGNSWEYESLLFAQNRHQHTYRSRHGDTYPSSIVQSDAEGRENGCDEEESGDSVFLPDQSDQSNAAAIGKAALNNCAKASAVRTSGAWGRVPSNQNSRDFRFRTHRRECDGDSVTRVFAPTDPFEDVIDEEKYKASWDIDLLNLNPDLTPAQDPGCVESSLAHIFAEDEDSRKSCCLPSYVTTTECRRGDCFIFESNSHPDSYAAHFIPDASAIIISHPHGGRKLLSSGFFSRHYHVGGNLYDTPTCVGSCGAPVISLAGDGKELHLTPLVHAGNVTVNGITTGMGVEFFPANKSL</sequence>
<comment type="caution">
    <text evidence="2">The sequence shown here is derived from an EMBL/GenBank/DDBJ whole genome shotgun (WGS) entry which is preliminary data.</text>
</comment>
<dbReference type="Proteomes" id="UP001283361">
    <property type="component" value="Unassembled WGS sequence"/>
</dbReference>
<protein>
    <submittedName>
        <fullName evidence="2">Uncharacterized protein</fullName>
    </submittedName>
</protein>
<feature type="compositionally biased region" description="Polar residues" evidence="1">
    <location>
        <begin position="708"/>
        <end position="718"/>
    </location>
</feature>
<organism evidence="2 3">
    <name type="scientific">Elysia crispata</name>
    <name type="common">lettuce slug</name>
    <dbReference type="NCBI Taxonomy" id="231223"/>
    <lineage>
        <taxon>Eukaryota</taxon>
        <taxon>Metazoa</taxon>
        <taxon>Spiralia</taxon>
        <taxon>Lophotrochozoa</taxon>
        <taxon>Mollusca</taxon>
        <taxon>Gastropoda</taxon>
        <taxon>Heterobranchia</taxon>
        <taxon>Euthyneura</taxon>
        <taxon>Panpulmonata</taxon>
        <taxon>Sacoglossa</taxon>
        <taxon>Placobranchoidea</taxon>
        <taxon>Plakobranchidae</taxon>
        <taxon>Elysia</taxon>
    </lineage>
</organism>
<feature type="compositionally biased region" description="Low complexity" evidence="1">
    <location>
        <begin position="665"/>
        <end position="684"/>
    </location>
</feature>
<feature type="compositionally biased region" description="Low complexity" evidence="1">
    <location>
        <begin position="639"/>
        <end position="655"/>
    </location>
</feature>
<reference evidence="2" key="1">
    <citation type="journal article" date="2023" name="G3 (Bethesda)">
        <title>A reference genome for the long-term kleptoplast-retaining sea slug Elysia crispata morphotype clarki.</title>
        <authorList>
            <person name="Eastman K.E."/>
            <person name="Pendleton A.L."/>
            <person name="Shaikh M.A."/>
            <person name="Suttiyut T."/>
            <person name="Ogas R."/>
            <person name="Tomko P."/>
            <person name="Gavelis G."/>
            <person name="Widhalm J.R."/>
            <person name="Wisecaver J.H."/>
        </authorList>
    </citation>
    <scope>NUCLEOTIDE SEQUENCE</scope>
    <source>
        <strain evidence="2">ECLA1</strain>
    </source>
</reference>
<feature type="region of interest" description="Disordered" evidence="1">
    <location>
        <begin position="509"/>
        <end position="540"/>
    </location>
</feature>
<gene>
    <name evidence="2" type="ORF">RRG08_009324</name>
</gene>
<accession>A0AAE0ZT55</accession>
<feature type="region of interest" description="Disordered" evidence="1">
    <location>
        <begin position="1441"/>
        <end position="1468"/>
    </location>
</feature>
<feature type="region of interest" description="Disordered" evidence="1">
    <location>
        <begin position="581"/>
        <end position="610"/>
    </location>
</feature>
<name>A0AAE0ZT55_9GAST</name>
<feature type="region of interest" description="Disordered" evidence="1">
    <location>
        <begin position="639"/>
        <end position="737"/>
    </location>
</feature>
<keyword evidence="3" id="KW-1185">Reference proteome</keyword>
<dbReference type="EMBL" id="JAWDGP010003368">
    <property type="protein sequence ID" value="KAK3774970.1"/>
    <property type="molecule type" value="Genomic_DNA"/>
</dbReference>
<evidence type="ECO:0000313" key="2">
    <source>
        <dbReference type="EMBL" id="KAK3774970.1"/>
    </source>
</evidence>
<evidence type="ECO:0000313" key="3">
    <source>
        <dbReference type="Proteomes" id="UP001283361"/>
    </source>
</evidence>
<feature type="compositionally biased region" description="Polar residues" evidence="1">
    <location>
        <begin position="599"/>
        <end position="610"/>
    </location>
</feature>
<evidence type="ECO:0000256" key="1">
    <source>
        <dbReference type="SAM" id="MobiDB-lite"/>
    </source>
</evidence>
<proteinExistence type="predicted"/>
<feature type="region of interest" description="Disordered" evidence="1">
    <location>
        <begin position="1672"/>
        <end position="1711"/>
    </location>
</feature>
<feature type="compositionally biased region" description="Basic and acidic residues" evidence="1">
    <location>
        <begin position="685"/>
        <end position="694"/>
    </location>
</feature>
<feature type="region of interest" description="Disordered" evidence="1">
    <location>
        <begin position="1541"/>
        <end position="1580"/>
    </location>
</feature>
<feature type="compositionally biased region" description="Basic residues" evidence="1">
    <location>
        <begin position="588"/>
        <end position="597"/>
    </location>
</feature>